<evidence type="ECO:0000313" key="7">
    <source>
        <dbReference type="Proteomes" id="UP000694867"/>
    </source>
</evidence>
<evidence type="ECO:0000256" key="1">
    <source>
        <dbReference type="ARBA" id="ARBA00022527"/>
    </source>
</evidence>
<dbReference type="Pfam" id="PF00069">
    <property type="entry name" value="Pkinase"/>
    <property type="match status" value="1"/>
</dbReference>
<dbReference type="AlphaFoldDB" id="A0AAJ6QV17"/>
<keyword evidence="2" id="KW-0808">Transferase</keyword>
<evidence type="ECO:0000256" key="4">
    <source>
        <dbReference type="ARBA" id="ARBA00022777"/>
    </source>
</evidence>
<keyword evidence="5" id="KW-0067">ATP-binding</keyword>
<proteinExistence type="predicted"/>
<gene>
    <name evidence="8" type="primary">LOC100908230</name>
</gene>
<dbReference type="InterPro" id="IPR008271">
    <property type="entry name" value="Ser/Thr_kinase_AS"/>
</dbReference>
<sequence>MSATDAKEVARGAGKEDPFEKFLEENQKLFAQFAKTSYEIKLGGAAHEVRKAMEADGCPRENFGSFTILGEIGAGFSAARFKALFKDKTPYMLKVLDKILLQKNDTLIYLAFQEKRLGHAVDHPFLMKVMCAFQDPNNLYLVSEFAPKGDLETNFKSIANAASEKIIKLIAAQLILALEYLHACLFLHNDLKMRNVFFFRNGYLKVGELGSAKQTYDPQSFGVPVPKSITLQTQLQYEADWWDFSLIVHRLLMGRPPNLTGHGKLKESFFDPEHHATGFPKLQLKEDAKDLLNNLFHKHEHRRLGLKGGSASALKEHAWFKDIDFVALYHKKVSMIHILPFLKDVTVEPSNDVPRNSIPAKQELFEGF</sequence>
<dbReference type="PROSITE" id="PS00108">
    <property type="entry name" value="PROTEIN_KINASE_ST"/>
    <property type="match status" value="1"/>
</dbReference>
<evidence type="ECO:0000256" key="5">
    <source>
        <dbReference type="ARBA" id="ARBA00022840"/>
    </source>
</evidence>
<dbReference type="PROSITE" id="PS50011">
    <property type="entry name" value="PROTEIN_KINASE_DOM"/>
    <property type="match status" value="1"/>
</dbReference>
<evidence type="ECO:0000256" key="3">
    <source>
        <dbReference type="ARBA" id="ARBA00022741"/>
    </source>
</evidence>
<dbReference type="GeneID" id="100908230"/>
<dbReference type="Gene3D" id="3.30.200.20">
    <property type="entry name" value="Phosphorylase Kinase, domain 1"/>
    <property type="match status" value="1"/>
</dbReference>
<organism evidence="7 8">
    <name type="scientific">Galendromus occidentalis</name>
    <name type="common">western predatory mite</name>
    <dbReference type="NCBI Taxonomy" id="34638"/>
    <lineage>
        <taxon>Eukaryota</taxon>
        <taxon>Metazoa</taxon>
        <taxon>Ecdysozoa</taxon>
        <taxon>Arthropoda</taxon>
        <taxon>Chelicerata</taxon>
        <taxon>Arachnida</taxon>
        <taxon>Acari</taxon>
        <taxon>Parasitiformes</taxon>
        <taxon>Mesostigmata</taxon>
        <taxon>Gamasina</taxon>
        <taxon>Phytoseioidea</taxon>
        <taxon>Phytoseiidae</taxon>
        <taxon>Typhlodrominae</taxon>
        <taxon>Galendromus</taxon>
    </lineage>
</organism>
<keyword evidence="3" id="KW-0547">Nucleotide-binding</keyword>
<dbReference type="RefSeq" id="XP_003744787.1">
    <property type="nucleotide sequence ID" value="XM_003744739.1"/>
</dbReference>
<name>A0AAJ6QV17_9ACAR</name>
<feature type="domain" description="Protein kinase" evidence="6">
    <location>
        <begin position="66"/>
        <end position="320"/>
    </location>
</feature>
<keyword evidence="7" id="KW-1185">Reference proteome</keyword>
<evidence type="ECO:0000259" key="6">
    <source>
        <dbReference type="PROSITE" id="PS50011"/>
    </source>
</evidence>
<dbReference type="KEGG" id="goe:100908230"/>
<dbReference type="Proteomes" id="UP000694867">
    <property type="component" value="Unplaced"/>
</dbReference>
<protein>
    <submittedName>
        <fullName evidence="8">Serine/threonine-protein kinase D6PKL2-like</fullName>
    </submittedName>
</protein>
<reference evidence="8" key="1">
    <citation type="submission" date="2025-08" db="UniProtKB">
        <authorList>
            <consortium name="RefSeq"/>
        </authorList>
    </citation>
    <scope>IDENTIFICATION</scope>
</reference>
<dbReference type="PANTHER" id="PTHR24351">
    <property type="entry name" value="RIBOSOMAL PROTEIN S6 KINASE"/>
    <property type="match status" value="1"/>
</dbReference>
<dbReference type="GO" id="GO:0004674">
    <property type="term" value="F:protein serine/threonine kinase activity"/>
    <property type="evidence" value="ECO:0007669"/>
    <property type="project" value="UniProtKB-KW"/>
</dbReference>
<dbReference type="SMART" id="SM00220">
    <property type="entry name" value="S_TKc"/>
    <property type="match status" value="1"/>
</dbReference>
<evidence type="ECO:0000313" key="8">
    <source>
        <dbReference type="RefSeq" id="XP_003744787.1"/>
    </source>
</evidence>
<keyword evidence="4" id="KW-0418">Kinase</keyword>
<dbReference type="SUPFAM" id="SSF56112">
    <property type="entry name" value="Protein kinase-like (PK-like)"/>
    <property type="match status" value="1"/>
</dbReference>
<dbReference type="InterPro" id="IPR000719">
    <property type="entry name" value="Prot_kinase_dom"/>
</dbReference>
<dbReference type="GO" id="GO:0005524">
    <property type="term" value="F:ATP binding"/>
    <property type="evidence" value="ECO:0007669"/>
    <property type="project" value="UniProtKB-KW"/>
</dbReference>
<evidence type="ECO:0000256" key="2">
    <source>
        <dbReference type="ARBA" id="ARBA00022679"/>
    </source>
</evidence>
<keyword evidence="1" id="KW-0723">Serine/threonine-protein kinase</keyword>
<dbReference type="InterPro" id="IPR011009">
    <property type="entry name" value="Kinase-like_dom_sf"/>
</dbReference>
<dbReference type="Gene3D" id="1.10.510.10">
    <property type="entry name" value="Transferase(Phosphotransferase) domain 1"/>
    <property type="match status" value="1"/>
</dbReference>
<accession>A0AAJ6QV17</accession>